<evidence type="ECO:0000256" key="6">
    <source>
        <dbReference type="ARBA" id="ARBA00022946"/>
    </source>
</evidence>
<dbReference type="InterPro" id="IPR050479">
    <property type="entry name" value="CYP11_CYP27_families"/>
</dbReference>
<evidence type="ECO:0000256" key="9">
    <source>
        <dbReference type="ARBA" id="ARBA00023033"/>
    </source>
</evidence>
<comment type="subcellular location">
    <subcellularLocation>
        <location evidence="2">Mitochondrion inner membrane</location>
        <topology evidence="2">Peripheral membrane protein</topology>
    </subcellularLocation>
</comment>
<keyword evidence="11" id="KW-1185">Reference proteome</keyword>
<feature type="region of interest" description="Disordered" evidence="10">
    <location>
        <begin position="1"/>
        <end position="32"/>
    </location>
</feature>
<name>A0ABM5E623_VICPA</name>
<dbReference type="InterPro" id="IPR036396">
    <property type="entry name" value="Cyt_P450_sf"/>
</dbReference>
<evidence type="ECO:0000256" key="5">
    <source>
        <dbReference type="ARBA" id="ARBA00022723"/>
    </source>
</evidence>
<dbReference type="PRINTS" id="PR00463">
    <property type="entry name" value="EP450I"/>
</dbReference>
<dbReference type="GeneID" id="102532825"/>
<dbReference type="InterPro" id="IPR002401">
    <property type="entry name" value="Cyt_P450_E_grp-I"/>
</dbReference>
<keyword evidence="7" id="KW-0560">Oxidoreductase</keyword>
<protein>
    <submittedName>
        <fullName evidence="12">25-hydroxyvitamin D-1 alpha hydroxylase, mitochondrial isoform X1</fullName>
    </submittedName>
</protein>
<organism evidence="11 12">
    <name type="scientific">Vicugna pacos</name>
    <name type="common">Alpaca</name>
    <name type="synonym">Lama pacos</name>
    <dbReference type="NCBI Taxonomy" id="30538"/>
    <lineage>
        <taxon>Eukaryota</taxon>
        <taxon>Metazoa</taxon>
        <taxon>Chordata</taxon>
        <taxon>Craniata</taxon>
        <taxon>Vertebrata</taxon>
        <taxon>Euteleostomi</taxon>
        <taxon>Mammalia</taxon>
        <taxon>Eutheria</taxon>
        <taxon>Laurasiatheria</taxon>
        <taxon>Artiodactyla</taxon>
        <taxon>Tylopoda</taxon>
        <taxon>Camelidae</taxon>
        <taxon>Vicugna</taxon>
    </lineage>
</organism>
<evidence type="ECO:0000256" key="8">
    <source>
        <dbReference type="ARBA" id="ARBA00023004"/>
    </source>
</evidence>
<evidence type="ECO:0000256" key="3">
    <source>
        <dbReference type="ARBA" id="ARBA00010617"/>
    </source>
</evidence>
<dbReference type="PANTHER" id="PTHR24279">
    <property type="entry name" value="CYTOCHROME P450"/>
    <property type="match status" value="1"/>
</dbReference>
<dbReference type="InterPro" id="IPR001128">
    <property type="entry name" value="Cyt_P450"/>
</dbReference>
<reference evidence="12" key="1">
    <citation type="submission" date="2025-08" db="UniProtKB">
        <authorList>
            <consortium name="RefSeq"/>
        </authorList>
    </citation>
    <scope>IDENTIFICATION</scope>
</reference>
<dbReference type="PANTHER" id="PTHR24279:SF121">
    <property type="entry name" value="CYTOCHROME P450 FAMILY 27 SUBFAMILY B MEMBER 1"/>
    <property type="match status" value="1"/>
</dbReference>
<dbReference type="Gene3D" id="1.10.630.10">
    <property type="entry name" value="Cytochrome P450"/>
    <property type="match status" value="1"/>
</dbReference>
<evidence type="ECO:0000256" key="2">
    <source>
        <dbReference type="ARBA" id="ARBA00004637"/>
    </source>
</evidence>
<evidence type="ECO:0000256" key="7">
    <source>
        <dbReference type="ARBA" id="ARBA00023002"/>
    </source>
</evidence>
<evidence type="ECO:0000313" key="12">
    <source>
        <dbReference type="RefSeq" id="XP_072828608.1"/>
    </source>
</evidence>
<sequence length="554" mass="60822">MDAHELWKRQVGTGGSGSQSLSNGGVRSKAPSGCVEVWRPGRSSTSALEAEYLSRGLGAFGLKLARSYIFNGGGGGPETDGPREELLEVSPPQLRPGDPREILDVGFLQSASVLPTTLKLPRDGRWRKEKEGFAASGPYTDWEQKFPPLRALARTEPGVPGPGLQCPLLPFSQVQGAARFGPVWLASFGTVRTVYVAAPTLVEQLLRQEGPLPERCSFSPWAEHRRRRQRACGLLTAEGEEWQRLRSLLAPLLLRPQAAARYAETLHNVVCDLVRRLRRQRGLGAGPPALVRDVAGEFYKFGLEGIAAVLLGSRLGCLEAEVPPDTETFIRAVGSVFVSTLLTMAMPNWLHRFVPGPWGRLCRDWDQMFAFAQHHVERREAEVAMKRQGKPEEDRGSGAHLTYFLFQEELPAESILGNVTELLLAGVDTVSNTLSWALYELSRHPEVQTALHSEIIAALGPGPSTHPSATALSQLPLLKAVVKEVLRRWSLCVTMPLQGTLPSSQSQILSVQLAGWRRGQPLIHLHLSPLALASAAAWGDAWQSLSYKWLWPRS</sequence>
<keyword evidence="6" id="KW-0809">Transit peptide</keyword>
<comment type="cofactor">
    <cofactor evidence="1">
        <name>heme</name>
        <dbReference type="ChEBI" id="CHEBI:30413"/>
    </cofactor>
</comment>
<dbReference type="Pfam" id="PF00067">
    <property type="entry name" value="p450"/>
    <property type="match status" value="1"/>
</dbReference>
<accession>A0ABM5E623</accession>
<comment type="similarity">
    <text evidence="3">Belongs to the cytochrome P450 family.</text>
</comment>
<evidence type="ECO:0000256" key="1">
    <source>
        <dbReference type="ARBA" id="ARBA00001971"/>
    </source>
</evidence>
<dbReference type="RefSeq" id="XP_072828608.1">
    <property type="nucleotide sequence ID" value="XM_072972507.1"/>
</dbReference>
<dbReference type="Proteomes" id="UP001652581">
    <property type="component" value="Chromosome 12"/>
</dbReference>
<evidence type="ECO:0000256" key="10">
    <source>
        <dbReference type="SAM" id="MobiDB-lite"/>
    </source>
</evidence>
<gene>
    <name evidence="12" type="primary">CYP27B1</name>
</gene>
<dbReference type="SUPFAM" id="SSF48264">
    <property type="entry name" value="Cytochrome P450"/>
    <property type="match status" value="1"/>
</dbReference>
<proteinExistence type="inferred from homology"/>
<evidence type="ECO:0000313" key="11">
    <source>
        <dbReference type="Proteomes" id="UP001652581"/>
    </source>
</evidence>
<keyword evidence="8" id="KW-0408">Iron</keyword>
<keyword evidence="5" id="KW-0479">Metal-binding</keyword>
<keyword evidence="4" id="KW-0349">Heme</keyword>
<keyword evidence="9" id="KW-0503">Monooxygenase</keyword>
<evidence type="ECO:0000256" key="4">
    <source>
        <dbReference type="ARBA" id="ARBA00022617"/>
    </source>
</evidence>
<dbReference type="PRINTS" id="PR00385">
    <property type="entry name" value="P450"/>
</dbReference>